<dbReference type="SUPFAM" id="SSF52218">
    <property type="entry name" value="Flavoproteins"/>
    <property type="match status" value="1"/>
</dbReference>
<evidence type="ECO:0000313" key="2">
    <source>
        <dbReference type="EMBL" id="AMM31923.1"/>
    </source>
</evidence>
<dbReference type="KEGG" id="satk:SA2016_1242"/>
<dbReference type="InterPro" id="IPR029039">
    <property type="entry name" value="Flavoprotein-like_sf"/>
</dbReference>
<dbReference type="Pfam" id="PF12724">
    <property type="entry name" value="Flavodoxin_5"/>
    <property type="match status" value="1"/>
</dbReference>
<dbReference type="EMBL" id="CP014518">
    <property type="protein sequence ID" value="AMM31923.1"/>
    <property type="molecule type" value="Genomic_DNA"/>
</dbReference>
<protein>
    <submittedName>
        <fullName evidence="2">Protoporphyrinogen oxidase</fullName>
    </submittedName>
</protein>
<dbReference type="PROSITE" id="PS00201">
    <property type="entry name" value="FLAVODOXIN"/>
    <property type="match status" value="1"/>
</dbReference>
<dbReference type="GO" id="GO:0009055">
    <property type="term" value="F:electron transfer activity"/>
    <property type="evidence" value="ECO:0007669"/>
    <property type="project" value="InterPro"/>
</dbReference>
<dbReference type="InterPro" id="IPR026816">
    <property type="entry name" value="Flavodoxin_dom"/>
</dbReference>
<dbReference type="PROSITE" id="PS50902">
    <property type="entry name" value="FLAVODOXIN_LIKE"/>
    <property type="match status" value="1"/>
</dbReference>
<dbReference type="PATRIC" id="fig|37927.3.peg.1287"/>
<dbReference type="AlphaFoldDB" id="A0A126ZXU6"/>
<reference evidence="2 3" key="1">
    <citation type="submission" date="2016-02" db="EMBL/GenBank/DDBJ databases">
        <title>Complete genome of Sinomonas atrocyanea KCTC 3377.</title>
        <authorList>
            <person name="Kim K.M."/>
        </authorList>
    </citation>
    <scope>NUCLEOTIDE SEQUENCE [LARGE SCALE GENOMIC DNA]</scope>
    <source>
        <strain evidence="2 3">KCTC 3377</strain>
    </source>
</reference>
<gene>
    <name evidence="2" type="ORF">SA2016_1242</name>
</gene>
<sequence length="181" mass="19749">MSKVLVVYSTHEGQTAKIAHFIAEILRGHGLEVTVSDLKDPAEPVPSGYDGVMVGGSVHGGKHDKRVVDYVRKNLDALAGAPSAFFSVSLAAAGHDIEEAEGHVERFEEQTGWRPGRIGLFGGGLPYTHLNFVMRYMMKKIVQSKPGDLGTDVSRDYVYTEWDGVRQFAEDFAAGLEKAAR</sequence>
<dbReference type="PANTHER" id="PTHR38030">
    <property type="entry name" value="PROTOPORPHYRINOGEN IX DEHYDROGENASE [MENAQUINONE]"/>
    <property type="match status" value="1"/>
</dbReference>
<proteinExistence type="predicted"/>
<evidence type="ECO:0000259" key="1">
    <source>
        <dbReference type="PROSITE" id="PS50902"/>
    </source>
</evidence>
<organism evidence="2 3">
    <name type="scientific">Sinomonas atrocyanea</name>
    <dbReference type="NCBI Taxonomy" id="37927"/>
    <lineage>
        <taxon>Bacteria</taxon>
        <taxon>Bacillati</taxon>
        <taxon>Actinomycetota</taxon>
        <taxon>Actinomycetes</taxon>
        <taxon>Micrococcales</taxon>
        <taxon>Micrococcaceae</taxon>
        <taxon>Sinomonas</taxon>
    </lineage>
</organism>
<dbReference type="STRING" id="37927.SA2016_1242"/>
<dbReference type="PANTHER" id="PTHR38030:SF2">
    <property type="entry name" value="PROTOPORPHYRINOGEN IX DEHYDROGENASE [QUINONE]"/>
    <property type="match status" value="1"/>
</dbReference>
<dbReference type="GO" id="GO:0010181">
    <property type="term" value="F:FMN binding"/>
    <property type="evidence" value="ECO:0007669"/>
    <property type="project" value="InterPro"/>
</dbReference>
<accession>A0A126ZXU6</accession>
<dbReference type="GO" id="GO:0006783">
    <property type="term" value="P:heme biosynthetic process"/>
    <property type="evidence" value="ECO:0007669"/>
    <property type="project" value="TreeGrafter"/>
</dbReference>
<feature type="domain" description="Flavodoxin-like" evidence="1">
    <location>
        <begin position="4"/>
        <end position="173"/>
    </location>
</feature>
<dbReference type="RefSeq" id="WP_066496606.1">
    <property type="nucleotide sequence ID" value="NZ_BJMO01000069.1"/>
</dbReference>
<evidence type="ECO:0000313" key="3">
    <source>
        <dbReference type="Proteomes" id="UP000070134"/>
    </source>
</evidence>
<dbReference type="InterPro" id="IPR008254">
    <property type="entry name" value="Flavodoxin/NO_synth"/>
</dbReference>
<dbReference type="OrthoDB" id="9795729at2"/>
<dbReference type="InterPro" id="IPR001226">
    <property type="entry name" value="Flavodoxin_CS"/>
</dbReference>
<keyword evidence="3" id="KW-1185">Reference proteome</keyword>
<name>A0A126ZXU6_9MICC</name>
<dbReference type="InterPro" id="IPR052200">
    <property type="entry name" value="Protoporphyrinogen_IX_DH"/>
</dbReference>
<dbReference type="Gene3D" id="3.40.50.360">
    <property type="match status" value="1"/>
</dbReference>
<dbReference type="Proteomes" id="UP000070134">
    <property type="component" value="Chromosome"/>
</dbReference>
<dbReference type="GO" id="GO:0070819">
    <property type="term" value="F:menaquinone-dependent protoporphyrinogen oxidase activity"/>
    <property type="evidence" value="ECO:0007669"/>
    <property type="project" value="TreeGrafter"/>
</dbReference>